<evidence type="ECO:0000313" key="2">
    <source>
        <dbReference type="Proteomes" id="UP001345963"/>
    </source>
</evidence>
<sequence length="89" mass="9970">MKLIRAVKHVSCLFSCTLGGTITVSTKRLIHQATCSSQDLCVKSSLKALWWEESGENADWEEIRDTFHHTGSGHQLTKPAAYLYSALYL</sequence>
<dbReference type="EMBL" id="JAHUTI010050111">
    <property type="protein sequence ID" value="MED6248358.1"/>
    <property type="molecule type" value="Genomic_DNA"/>
</dbReference>
<proteinExistence type="predicted"/>
<comment type="caution">
    <text evidence="1">The sequence shown here is derived from an EMBL/GenBank/DDBJ whole genome shotgun (WGS) entry which is preliminary data.</text>
</comment>
<dbReference type="Proteomes" id="UP001345963">
    <property type="component" value="Unassembled WGS sequence"/>
</dbReference>
<gene>
    <name evidence="1" type="ORF">ATANTOWER_032230</name>
</gene>
<keyword evidence="2" id="KW-1185">Reference proteome</keyword>
<protein>
    <submittedName>
        <fullName evidence="1">Uncharacterized protein</fullName>
    </submittedName>
</protein>
<name>A0ABU7BD81_9TELE</name>
<organism evidence="1 2">
    <name type="scientific">Ataeniobius toweri</name>
    <dbReference type="NCBI Taxonomy" id="208326"/>
    <lineage>
        <taxon>Eukaryota</taxon>
        <taxon>Metazoa</taxon>
        <taxon>Chordata</taxon>
        <taxon>Craniata</taxon>
        <taxon>Vertebrata</taxon>
        <taxon>Euteleostomi</taxon>
        <taxon>Actinopterygii</taxon>
        <taxon>Neopterygii</taxon>
        <taxon>Teleostei</taxon>
        <taxon>Neoteleostei</taxon>
        <taxon>Acanthomorphata</taxon>
        <taxon>Ovalentaria</taxon>
        <taxon>Atherinomorphae</taxon>
        <taxon>Cyprinodontiformes</taxon>
        <taxon>Goodeidae</taxon>
        <taxon>Ataeniobius</taxon>
    </lineage>
</organism>
<reference evidence="1 2" key="1">
    <citation type="submission" date="2021-07" db="EMBL/GenBank/DDBJ databases">
        <authorList>
            <person name="Palmer J.M."/>
        </authorList>
    </citation>
    <scope>NUCLEOTIDE SEQUENCE [LARGE SCALE GENOMIC DNA]</scope>
    <source>
        <strain evidence="1 2">AT_MEX2019</strain>
        <tissue evidence="1">Muscle</tissue>
    </source>
</reference>
<evidence type="ECO:0000313" key="1">
    <source>
        <dbReference type="EMBL" id="MED6248358.1"/>
    </source>
</evidence>
<accession>A0ABU7BD81</accession>